<feature type="region of interest" description="Disordered" evidence="1">
    <location>
        <begin position="59"/>
        <end position="80"/>
    </location>
</feature>
<evidence type="ECO:0000313" key="2">
    <source>
        <dbReference type="EMBL" id="GFD25794.1"/>
    </source>
</evidence>
<comment type="caution">
    <text evidence="2">The sequence shown here is derived from an EMBL/GenBank/DDBJ whole genome shotgun (WGS) entry which is preliminary data.</text>
</comment>
<sequence>DLIVQTPSQVENTDDEDNDEDSHGMNVEGNEGANEEDEANELYRDMNINLKDVSVTTNAEPPLLSVTTLPPPSIPIISHV</sequence>
<name>A0A699V0R2_TANCI</name>
<protein>
    <submittedName>
        <fullName evidence="2">Uncharacterized protein</fullName>
    </submittedName>
</protein>
<dbReference type="EMBL" id="BKCJ011363372">
    <property type="protein sequence ID" value="GFD25794.1"/>
    <property type="molecule type" value="Genomic_DNA"/>
</dbReference>
<proteinExistence type="predicted"/>
<reference evidence="2" key="1">
    <citation type="journal article" date="2019" name="Sci. Rep.">
        <title>Draft genome of Tanacetum cinerariifolium, the natural source of mosquito coil.</title>
        <authorList>
            <person name="Yamashiro T."/>
            <person name="Shiraishi A."/>
            <person name="Satake H."/>
            <person name="Nakayama K."/>
        </authorList>
    </citation>
    <scope>NUCLEOTIDE SEQUENCE</scope>
</reference>
<gene>
    <name evidence="2" type="ORF">Tci_897763</name>
</gene>
<organism evidence="2">
    <name type="scientific">Tanacetum cinerariifolium</name>
    <name type="common">Dalmatian daisy</name>
    <name type="synonym">Chrysanthemum cinerariifolium</name>
    <dbReference type="NCBI Taxonomy" id="118510"/>
    <lineage>
        <taxon>Eukaryota</taxon>
        <taxon>Viridiplantae</taxon>
        <taxon>Streptophyta</taxon>
        <taxon>Embryophyta</taxon>
        <taxon>Tracheophyta</taxon>
        <taxon>Spermatophyta</taxon>
        <taxon>Magnoliopsida</taxon>
        <taxon>eudicotyledons</taxon>
        <taxon>Gunneridae</taxon>
        <taxon>Pentapetalae</taxon>
        <taxon>asterids</taxon>
        <taxon>campanulids</taxon>
        <taxon>Asterales</taxon>
        <taxon>Asteraceae</taxon>
        <taxon>Asteroideae</taxon>
        <taxon>Anthemideae</taxon>
        <taxon>Anthemidinae</taxon>
        <taxon>Tanacetum</taxon>
    </lineage>
</organism>
<evidence type="ECO:0000256" key="1">
    <source>
        <dbReference type="SAM" id="MobiDB-lite"/>
    </source>
</evidence>
<feature type="region of interest" description="Disordered" evidence="1">
    <location>
        <begin position="1"/>
        <end position="38"/>
    </location>
</feature>
<feature type="compositionally biased region" description="Polar residues" evidence="1">
    <location>
        <begin position="1"/>
        <end position="10"/>
    </location>
</feature>
<feature type="non-terminal residue" evidence="2">
    <location>
        <position position="1"/>
    </location>
</feature>
<accession>A0A699V0R2</accession>
<dbReference type="AlphaFoldDB" id="A0A699V0R2"/>